<dbReference type="EMBL" id="FXZE01000003">
    <property type="protein sequence ID" value="SMX76972.1"/>
    <property type="molecule type" value="Genomic_DNA"/>
</dbReference>
<evidence type="ECO:0000256" key="10">
    <source>
        <dbReference type="ARBA" id="ARBA00023209"/>
    </source>
</evidence>
<gene>
    <name evidence="15" type="ORF">BANT10_01155</name>
</gene>
<keyword evidence="7 13" id="KW-1133">Transmembrane helix</keyword>
<evidence type="ECO:0000256" key="4">
    <source>
        <dbReference type="ARBA" id="ARBA00022679"/>
    </source>
</evidence>
<dbReference type="Gene3D" id="3.30.870.10">
    <property type="entry name" value="Endonuclease Chain A"/>
    <property type="match status" value="2"/>
</dbReference>
<evidence type="ECO:0000256" key="11">
    <source>
        <dbReference type="ARBA" id="ARBA00023264"/>
    </source>
</evidence>
<feature type="transmembrane region" description="Helical" evidence="13">
    <location>
        <begin position="38"/>
        <end position="62"/>
    </location>
</feature>
<evidence type="ECO:0000256" key="12">
    <source>
        <dbReference type="NCBIfam" id="TIGR04265"/>
    </source>
</evidence>
<protein>
    <recommendedName>
        <fullName evidence="12">Cardiolipin synthase</fullName>
        <ecNumber evidence="12">2.7.8.-</ecNumber>
    </recommendedName>
</protein>
<dbReference type="GO" id="GO:0032049">
    <property type="term" value="P:cardiolipin biosynthetic process"/>
    <property type="evidence" value="ECO:0007669"/>
    <property type="project" value="UniProtKB-UniRule"/>
</dbReference>
<keyword evidence="8" id="KW-0443">Lipid metabolism</keyword>
<proteinExistence type="predicted"/>
<dbReference type="NCBIfam" id="TIGR04265">
    <property type="entry name" value="bac_cardiolipin"/>
    <property type="match status" value="1"/>
</dbReference>
<dbReference type="PANTHER" id="PTHR21248:SF22">
    <property type="entry name" value="PHOSPHOLIPASE D"/>
    <property type="match status" value="1"/>
</dbReference>
<evidence type="ECO:0000256" key="3">
    <source>
        <dbReference type="ARBA" id="ARBA00022516"/>
    </source>
</evidence>
<dbReference type="InterPro" id="IPR027379">
    <property type="entry name" value="CLS_N"/>
</dbReference>
<evidence type="ECO:0000256" key="7">
    <source>
        <dbReference type="ARBA" id="ARBA00022989"/>
    </source>
</evidence>
<dbReference type="InterPro" id="IPR025202">
    <property type="entry name" value="PLD-like_dom"/>
</dbReference>
<dbReference type="GO" id="GO:0008808">
    <property type="term" value="F:cardiolipin synthase activity"/>
    <property type="evidence" value="ECO:0007669"/>
    <property type="project" value="UniProtKB-UniRule"/>
</dbReference>
<keyword evidence="4 15" id="KW-0808">Transferase</keyword>
<feature type="domain" description="PLD phosphodiesterase" evidence="14">
    <location>
        <begin position="436"/>
        <end position="463"/>
    </location>
</feature>
<evidence type="ECO:0000256" key="2">
    <source>
        <dbReference type="ARBA" id="ARBA00022475"/>
    </source>
</evidence>
<accession>A0A2H1IPS0</accession>
<evidence type="ECO:0000256" key="5">
    <source>
        <dbReference type="ARBA" id="ARBA00022692"/>
    </source>
</evidence>
<dbReference type="InterPro" id="IPR022924">
    <property type="entry name" value="Cardiolipin_synthase"/>
</dbReference>
<dbReference type="PANTHER" id="PTHR21248">
    <property type="entry name" value="CARDIOLIPIN SYNTHASE"/>
    <property type="match status" value="1"/>
</dbReference>
<keyword evidence="5 13" id="KW-0812">Transmembrane</keyword>
<evidence type="ECO:0000256" key="6">
    <source>
        <dbReference type="ARBA" id="ARBA00022737"/>
    </source>
</evidence>
<evidence type="ECO:0000256" key="1">
    <source>
        <dbReference type="ARBA" id="ARBA00004651"/>
    </source>
</evidence>
<keyword evidence="10" id="KW-0594">Phospholipid biosynthesis</keyword>
<name>A0A2H1IPS0_9MICO</name>
<dbReference type="PROSITE" id="PS50035">
    <property type="entry name" value="PLD"/>
    <property type="match status" value="2"/>
</dbReference>
<keyword evidence="16" id="KW-1185">Reference proteome</keyword>
<evidence type="ECO:0000259" key="14">
    <source>
        <dbReference type="PROSITE" id="PS50035"/>
    </source>
</evidence>
<dbReference type="SMART" id="SM00155">
    <property type="entry name" value="PLDc"/>
    <property type="match status" value="2"/>
</dbReference>
<dbReference type="Pfam" id="PF13091">
    <property type="entry name" value="PLDc_2"/>
    <property type="match status" value="2"/>
</dbReference>
<feature type="domain" description="PLD phosphodiesterase" evidence="14">
    <location>
        <begin position="252"/>
        <end position="279"/>
    </location>
</feature>
<keyword evidence="6" id="KW-0677">Repeat</keyword>
<dbReference type="SUPFAM" id="SSF56024">
    <property type="entry name" value="Phospholipase D/nuclease"/>
    <property type="match status" value="2"/>
</dbReference>
<dbReference type="AlphaFoldDB" id="A0A2H1IPS0"/>
<dbReference type="InterPro" id="IPR001736">
    <property type="entry name" value="PLipase_D/transphosphatidylase"/>
</dbReference>
<dbReference type="EC" id="2.7.8.-" evidence="12"/>
<dbReference type="Pfam" id="PF13396">
    <property type="entry name" value="PLDc_N"/>
    <property type="match status" value="1"/>
</dbReference>
<evidence type="ECO:0000256" key="13">
    <source>
        <dbReference type="SAM" id="Phobius"/>
    </source>
</evidence>
<evidence type="ECO:0000256" key="9">
    <source>
        <dbReference type="ARBA" id="ARBA00023136"/>
    </source>
</evidence>
<keyword evidence="2" id="KW-1003">Cell membrane</keyword>
<organism evidence="15 16">
    <name type="scientific">Brevibacterium antiquum</name>
    <dbReference type="NCBI Taxonomy" id="234835"/>
    <lineage>
        <taxon>Bacteria</taxon>
        <taxon>Bacillati</taxon>
        <taxon>Actinomycetota</taxon>
        <taxon>Actinomycetes</taxon>
        <taxon>Micrococcales</taxon>
        <taxon>Brevibacteriaceae</taxon>
        <taxon>Brevibacterium</taxon>
    </lineage>
</organism>
<evidence type="ECO:0000313" key="15">
    <source>
        <dbReference type="EMBL" id="SMX76972.1"/>
    </source>
</evidence>
<evidence type="ECO:0000256" key="8">
    <source>
        <dbReference type="ARBA" id="ARBA00023098"/>
    </source>
</evidence>
<keyword evidence="11" id="KW-1208">Phospholipid metabolism</keyword>
<keyword evidence="9 13" id="KW-0472">Membrane</keyword>
<sequence>MDGRAASAGGVFIGPCGLGYCGAEGQPNTGSVQLDLSVVGAILGVSWIVAEYLVKIIAIGVVPENRRPSSSSAWLLLILFVPIVGIPLFLMLGSPYINHRRARIQADADELLHEGADELPDVPPSLRAPREFVSIAQLGRRLTALPMVTGNSHGVISDYEASIERMAELVDEAREYVHVEIYIMAWDSTTDVFFRALERAAARGVKVKVLFDHIGSRKYPGFHRLGRRLTKVGIQWHLMLPFIPWRAKLRRIDLRNHRKLLVVDGKKAMMGSQNMIDSSYLQKKNVAIGRAWHDIMVELSGPIVAAVEAVFATDWYSESGEALGIRTYDGEFHEADVGGATSAMQLVPSGPGFTTEPNLKVFTSLMYLAQTRLAIVSPYFVPDESLLAAVITAARRGVDVELYVSEKADQFMVDYAQSSYYRSLLEAGVRIFLYPKPQVLHTKCFVVDDEYAVMGSSNMDMRSFGLNYEISLLTTGGDLVDDITEVVADYQRASRELSLEEWEERPLIRRYLESVMRLTSALQ</sequence>
<reference evidence="16" key="1">
    <citation type="submission" date="2017-03" db="EMBL/GenBank/DDBJ databases">
        <authorList>
            <person name="Monnet C."/>
        </authorList>
    </citation>
    <scope>NUCLEOTIDE SEQUENCE [LARGE SCALE GENOMIC DNA]</scope>
    <source>
        <strain evidence="16">P10</strain>
    </source>
</reference>
<feature type="transmembrane region" description="Helical" evidence="13">
    <location>
        <begin position="74"/>
        <end position="97"/>
    </location>
</feature>
<evidence type="ECO:0000313" key="16">
    <source>
        <dbReference type="Proteomes" id="UP000234342"/>
    </source>
</evidence>
<keyword evidence="3" id="KW-0444">Lipid biosynthesis</keyword>
<dbReference type="GO" id="GO:0005886">
    <property type="term" value="C:plasma membrane"/>
    <property type="evidence" value="ECO:0007669"/>
    <property type="project" value="UniProtKB-SubCell"/>
</dbReference>
<dbReference type="Proteomes" id="UP000234342">
    <property type="component" value="Unassembled WGS sequence"/>
</dbReference>
<comment type="subcellular location">
    <subcellularLocation>
        <location evidence="1">Cell membrane</location>
        <topology evidence="1">Multi-pass membrane protein</topology>
    </subcellularLocation>
</comment>